<proteinExistence type="predicted"/>
<comment type="caution">
    <text evidence="1">The sequence shown here is derived from an EMBL/GenBank/DDBJ whole genome shotgun (WGS) entry which is preliminary data.</text>
</comment>
<protein>
    <submittedName>
        <fullName evidence="1">Uncharacterized protein</fullName>
    </submittedName>
</protein>
<organism evidence="1 2">
    <name type="scientific">Desulfonatronospira thiodismutans ASO3-1</name>
    <dbReference type="NCBI Taxonomy" id="555779"/>
    <lineage>
        <taxon>Bacteria</taxon>
        <taxon>Pseudomonadati</taxon>
        <taxon>Thermodesulfobacteriota</taxon>
        <taxon>Desulfovibrionia</taxon>
        <taxon>Desulfovibrionales</taxon>
        <taxon>Desulfonatronovibrionaceae</taxon>
        <taxon>Desulfonatronospira</taxon>
    </lineage>
</organism>
<dbReference type="AlphaFoldDB" id="D6SQ44"/>
<name>D6SQ44_9BACT</name>
<reference evidence="1" key="1">
    <citation type="submission" date="2010-05" db="EMBL/GenBank/DDBJ databases">
        <title>The draft genome of Desulfonatronospira thiodismutans ASO3-1.</title>
        <authorList>
            <consortium name="US DOE Joint Genome Institute (JGI-PGF)"/>
            <person name="Lucas S."/>
            <person name="Copeland A."/>
            <person name="Lapidus A."/>
            <person name="Cheng J.-F."/>
            <person name="Bruce D."/>
            <person name="Goodwin L."/>
            <person name="Pitluck S."/>
            <person name="Chertkov O."/>
            <person name="Brettin T."/>
            <person name="Detter J.C."/>
            <person name="Han C."/>
            <person name="Land M.L."/>
            <person name="Hauser L."/>
            <person name="Kyrpides N."/>
            <person name="Mikhailova N."/>
            <person name="Muyzer G."/>
            <person name="Woyke T."/>
        </authorList>
    </citation>
    <scope>NUCLEOTIDE SEQUENCE [LARGE SCALE GENOMIC DNA]</scope>
    <source>
        <strain evidence="1">ASO3-1</strain>
    </source>
</reference>
<sequence length="30" mass="3030">MVAGFLTILALVCAAGGVLALVMHMKTVKA</sequence>
<dbReference type="EMBL" id="ACJN02000002">
    <property type="protein sequence ID" value="EFI34870.1"/>
    <property type="molecule type" value="Genomic_DNA"/>
</dbReference>
<keyword evidence="2" id="KW-1185">Reference proteome</keyword>
<evidence type="ECO:0000313" key="2">
    <source>
        <dbReference type="Proteomes" id="UP000005496"/>
    </source>
</evidence>
<accession>D6SQ44</accession>
<dbReference type="Proteomes" id="UP000005496">
    <property type="component" value="Unassembled WGS sequence"/>
</dbReference>
<gene>
    <name evidence="1" type="ORF">Dthio_PD2261</name>
</gene>
<evidence type="ECO:0000313" key="1">
    <source>
        <dbReference type="EMBL" id="EFI34870.1"/>
    </source>
</evidence>